<reference evidence="2" key="2">
    <citation type="submission" date="2023-05" db="EMBL/GenBank/DDBJ databases">
        <authorList>
            <person name="Schelkunov M.I."/>
        </authorList>
    </citation>
    <scope>NUCLEOTIDE SEQUENCE</scope>
    <source>
        <strain evidence="2">Hsosn_3</strain>
        <tissue evidence="2">Leaf</tissue>
    </source>
</reference>
<feature type="region of interest" description="Disordered" evidence="1">
    <location>
        <begin position="63"/>
        <end position="86"/>
    </location>
</feature>
<gene>
    <name evidence="2" type="ORF">POM88_050467</name>
</gene>
<accession>A0AAD8M1J3</accession>
<sequence length="126" mass="14801">MKEEVAEATPSQSACEGRAESRKCKGKMIEESEPINQEEMDELDDHLAFLSRKFSKLKFKRNPDVSRPFKKDLVDRKPKSEKSDRKFEPVDYKKKYFDLLKQKGRALITQDYDWAEDGNDLETHNL</sequence>
<proteinExistence type="predicted"/>
<organism evidence="2 3">
    <name type="scientific">Heracleum sosnowskyi</name>
    <dbReference type="NCBI Taxonomy" id="360622"/>
    <lineage>
        <taxon>Eukaryota</taxon>
        <taxon>Viridiplantae</taxon>
        <taxon>Streptophyta</taxon>
        <taxon>Embryophyta</taxon>
        <taxon>Tracheophyta</taxon>
        <taxon>Spermatophyta</taxon>
        <taxon>Magnoliopsida</taxon>
        <taxon>eudicotyledons</taxon>
        <taxon>Gunneridae</taxon>
        <taxon>Pentapetalae</taxon>
        <taxon>asterids</taxon>
        <taxon>campanulids</taxon>
        <taxon>Apiales</taxon>
        <taxon>Apiaceae</taxon>
        <taxon>Apioideae</taxon>
        <taxon>apioid superclade</taxon>
        <taxon>Tordylieae</taxon>
        <taxon>Tordyliinae</taxon>
        <taxon>Heracleum</taxon>
    </lineage>
</organism>
<dbReference type="AlphaFoldDB" id="A0AAD8M1J3"/>
<evidence type="ECO:0000313" key="3">
    <source>
        <dbReference type="Proteomes" id="UP001237642"/>
    </source>
</evidence>
<dbReference type="EMBL" id="JAUIZM010000011">
    <property type="protein sequence ID" value="KAK1357211.1"/>
    <property type="molecule type" value="Genomic_DNA"/>
</dbReference>
<dbReference type="Proteomes" id="UP001237642">
    <property type="component" value="Unassembled WGS sequence"/>
</dbReference>
<name>A0AAD8M1J3_9APIA</name>
<protein>
    <submittedName>
        <fullName evidence="2">Uncharacterized protein</fullName>
    </submittedName>
</protein>
<comment type="caution">
    <text evidence="2">The sequence shown here is derived from an EMBL/GenBank/DDBJ whole genome shotgun (WGS) entry which is preliminary data.</text>
</comment>
<evidence type="ECO:0000313" key="2">
    <source>
        <dbReference type="EMBL" id="KAK1357211.1"/>
    </source>
</evidence>
<keyword evidence="3" id="KW-1185">Reference proteome</keyword>
<evidence type="ECO:0000256" key="1">
    <source>
        <dbReference type="SAM" id="MobiDB-lite"/>
    </source>
</evidence>
<feature type="region of interest" description="Disordered" evidence="1">
    <location>
        <begin position="1"/>
        <end position="24"/>
    </location>
</feature>
<reference evidence="2" key="1">
    <citation type="submission" date="2023-02" db="EMBL/GenBank/DDBJ databases">
        <title>Genome of toxic invasive species Heracleum sosnowskyi carries increased number of genes despite the absence of recent whole-genome duplications.</title>
        <authorList>
            <person name="Schelkunov M."/>
            <person name="Shtratnikova V."/>
            <person name="Makarenko M."/>
            <person name="Klepikova A."/>
            <person name="Omelchenko D."/>
            <person name="Novikova G."/>
            <person name="Obukhova E."/>
            <person name="Bogdanov V."/>
            <person name="Penin A."/>
            <person name="Logacheva M."/>
        </authorList>
    </citation>
    <scope>NUCLEOTIDE SEQUENCE</scope>
    <source>
        <strain evidence="2">Hsosn_3</strain>
        <tissue evidence="2">Leaf</tissue>
    </source>
</reference>